<proteinExistence type="predicted"/>
<name>A0ACD1GRR9_9EURO</name>
<dbReference type="EMBL" id="KZ825023">
    <property type="protein sequence ID" value="RAH64024.1"/>
    <property type="molecule type" value="Genomic_DNA"/>
</dbReference>
<reference evidence="1" key="1">
    <citation type="submission" date="2018-02" db="EMBL/GenBank/DDBJ databases">
        <title>The genomes of Aspergillus section Nigri reveals drivers in fungal speciation.</title>
        <authorList>
            <consortium name="DOE Joint Genome Institute"/>
            <person name="Vesth T.C."/>
            <person name="Nybo J."/>
            <person name="Theobald S."/>
            <person name="Brandl J."/>
            <person name="Frisvad J.C."/>
            <person name="Nielsen K.F."/>
            <person name="Lyhne E.K."/>
            <person name="Kogle M.E."/>
            <person name="Kuo A."/>
            <person name="Riley R."/>
            <person name="Clum A."/>
            <person name="Nolan M."/>
            <person name="Lipzen A."/>
            <person name="Salamov A."/>
            <person name="Henrissat B."/>
            <person name="Wiebenga A."/>
            <person name="De vries R.P."/>
            <person name="Grigoriev I.V."/>
            <person name="Mortensen U.H."/>
            <person name="Andersen M.R."/>
            <person name="Baker S.E."/>
        </authorList>
    </citation>
    <scope>NUCLEOTIDE SEQUENCE</scope>
    <source>
        <strain evidence="1">CBS 121060</strain>
    </source>
</reference>
<sequence>MARDSGRRLRSRESSEKADYKMNVWIYVEFGTRSRNDWLLMYICGMMWACVVAWTS</sequence>
<evidence type="ECO:0000313" key="1">
    <source>
        <dbReference type="EMBL" id="RAH64024.1"/>
    </source>
</evidence>
<gene>
    <name evidence="1" type="ORF">BO66DRAFT_396510</name>
</gene>
<keyword evidence="2" id="KW-1185">Reference proteome</keyword>
<protein>
    <submittedName>
        <fullName evidence="1">Uncharacterized protein</fullName>
    </submittedName>
</protein>
<accession>A0ACD1GRR9</accession>
<organism evidence="1 2">
    <name type="scientific">Aspergillus aculeatinus CBS 121060</name>
    <dbReference type="NCBI Taxonomy" id="1448322"/>
    <lineage>
        <taxon>Eukaryota</taxon>
        <taxon>Fungi</taxon>
        <taxon>Dikarya</taxon>
        <taxon>Ascomycota</taxon>
        <taxon>Pezizomycotina</taxon>
        <taxon>Eurotiomycetes</taxon>
        <taxon>Eurotiomycetidae</taxon>
        <taxon>Eurotiales</taxon>
        <taxon>Aspergillaceae</taxon>
        <taxon>Aspergillus</taxon>
        <taxon>Aspergillus subgen. Circumdati</taxon>
    </lineage>
</organism>
<dbReference type="Proteomes" id="UP000249661">
    <property type="component" value="Unassembled WGS sequence"/>
</dbReference>
<evidence type="ECO:0000313" key="2">
    <source>
        <dbReference type="Proteomes" id="UP000249661"/>
    </source>
</evidence>